<dbReference type="InterPro" id="IPR000387">
    <property type="entry name" value="Tyr_Pase_dom"/>
</dbReference>
<dbReference type="GO" id="GO:0062026">
    <property type="term" value="P:negative regulation of SCF-dependent proteasomal ubiquitin-dependent catabolic process"/>
    <property type="evidence" value="ECO:0007669"/>
    <property type="project" value="TreeGrafter"/>
</dbReference>
<gene>
    <name evidence="5" type="ORF">AMK59_3407</name>
</gene>
<organism evidence="5 6">
    <name type="scientific">Oryctes borbonicus</name>
    <dbReference type="NCBI Taxonomy" id="1629725"/>
    <lineage>
        <taxon>Eukaryota</taxon>
        <taxon>Metazoa</taxon>
        <taxon>Ecdysozoa</taxon>
        <taxon>Arthropoda</taxon>
        <taxon>Hexapoda</taxon>
        <taxon>Insecta</taxon>
        <taxon>Pterygota</taxon>
        <taxon>Neoptera</taxon>
        <taxon>Endopterygota</taxon>
        <taxon>Coleoptera</taxon>
        <taxon>Polyphaga</taxon>
        <taxon>Scarabaeiformia</taxon>
        <taxon>Scarabaeidae</taxon>
        <taxon>Dynastinae</taxon>
        <taxon>Oryctes</taxon>
    </lineage>
</organism>
<sequence length="261" mass="30009">MINPNTKIIRNDKEMADLIDMTSVYNDIPVYPSTTDWTYSMRRNMQEIIPGVFLGPYSTALKNCRPTLLDKGITHIICVRQDIEAHFIKPQFTDHTFTYLTLDIADIATESIIRFFPKVRQFIDDALSKNSKVLVHGNNGNSRSATLVLGYIMEKFGLTCMEAYKYVKDRRACIKPNDGFVAQLVEYEPIYRARQTLEQGGSSCEPRRQKRKSDQLSELVDIDLIQPPPSPASENVNSDYRHEEVHDISNHLHRLWLLKTA</sequence>
<name>A0A0T6B5Z8_9SCAR</name>
<dbReference type="CDD" id="cd14522">
    <property type="entry name" value="DSP_STYX"/>
    <property type="match status" value="1"/>
</dbReference>
<protein>
    <recommendedName>
        <fullName evidence="7">Tyrosine phosphatase</fullName>
    </recommendedName>
</protein>
<reference evidence="5 6" key="1">
    <citation type="submission" date="2015-09" db="EMBL/GenBank/DDBJ databases">
        <title>Draft genome of the scarab beetle Oryctes borbonicus.</title>
        <authorList>
            <person name="Meyer J.M."/>
            <person name="Markov G.V."/>
            <person name="Baskaran P."/>
            <person name="Herrmann M."/>
            <person name="Sommer R.J."/>
            <person name="Roedelsperger C."/>
        </authorList>
    </citation>
    <scope>NUCLEOTIDE SEQUENCE [LARGE SCALE GENOMIC DNA]</scope>
    <source>
        <strain evidence="5">OB123</strain>
        <tissue evidence="5">Whole animal</tissue>
    </source>
</reference>
<proteinExistence type="inferred from homology"/>
<dbReference type="GO" id="GO:0005654">
    <property type="term" value="C:nucleoplasm"/>
    <property type="evidence" value="ECO:0007669"/>
    <property type="project" value="TreeGrafter"/>
</dbReference>
<dbReference type="SMART" id="SM00195">
    <property type="entry name" value="DSPc"/>
    <property type="match status" value="1"/>
</dbReference>
<accession>A0A0T6B5Z8</accession>
<dbReference type="PANTHER" id="PTHR46588:SF1">
    <property type="entry name" value="SERINE_THREONINE_TYROSINE-INTERACTING PROTEIN"/>
    <property type="match status" value="1"/>
</dbReference>
<evidence type="ECO:0000313" key="6">
    <source>
        <dbReference type="Proteomes" id="UP000051574"/>
    </source>
</evidence>
<dbReference type="SUPFAM" id="SSF52799">
    <property type="entry name" value="(Phosphotyrosine protein) phosphatases II"/>
    <property type="match status" value="1"/>
</dbReference>
<dbReference type="GO" id="GO:1990444">
    <property type="term" value="F:F-box domain binding"/>
    <property type="evidence" value="ECO:0007669"/>
    <property type="project" value="TreeGrafter"/>
</dbReference>
<evidence type="ECO:0000313" key="5">
    <source>
        <dbReference type="EMBL" id="KRT82810.1"/>
    </source>
</evidence>
<dbReference type="GO" id="GO:0070372">
    <property type="term" value="P:regulation of ERK1 and ERK2 cascade"/>
    <property type="evidence" value="ECO:0007669"/>
    <property type="project" value="TreeGrafter"/>
</dbReference>
<dbReference type="EMBL" id="LJIG01009573">
    <property type="protein sequence ID" value="KRT82810.1"/>
    <property type="molecule type" value="Genomic_DNA"/>
</dbReference>
<dbReference type="InterPro" id="IPR029021">
    <property type="entry name" value="Prot-tyrosine_phosphatase-like"/>
</dbReference>
<evidence type="ECO:0000256" key="1">
    <source>
        <dbReference type="ARBA" id="ARBA00009649"/>
    </source>
</evidence>
<evidence type="ECO:0008006" key="7">
    <source>
        <dbReference type="Google" id="ProtNLM"/>
    </source>
</evidence>
<dbReference type="Proteomes" id="UP000051574">
    <property type="component" value="Unassembled WGS sequence"/>
</dbReference>
<dbReference type="InterPro" id="IPR020422">
    <property type="entry name" value="TYR_PHOSPHATASE_DUAL_dom"/>
</dbReference>
<comment type="caution">
    <text evidence="5">The sequence shown here is derived from an EMBL/GenBank/DDBJ whole genome shotgun (WGS) entry which is preliminary data.</text>
</comment>
<feature type="region of interest" description="Disordered" evidence="2">
    <location>
        <begin position="198"/>
        <end position="218"/>
    </location>
</feature>
<evidence type="ECO:0000259" key="3">
    <source>
        <dbReference type="PROSITE" id="PS50054"/>
    </source>
</evidence>
<keyword evidence="6" id="KW-1185">Reference proteome</keyword>
<evidence type="ECO:0000259" key="4">
    <source>
        <dbReference type="PROSITE" id="PS50056"/>
    </source>
</evidence>
<dbReference type="InterPro" id="IPR000340">
    <property type="entry name" value="Dual-sp_phosphatase_cat-dom"/>
</dbReference>
<feature type="domain" description="Tyrosine specific protein phosphatases" evidence="4">
    <location>
        <begin position="113"/>
        <end position="171"/>
    </location>
</feature>
<evidence type="ECO:0000256" key="2">
    <source>
        <dbReference type="SAM" id="MobiDB-lite"/>
    </source>
</evidence>
<dbReference type="FunFam" id="3.90.190.10:FF:000036">
    <property type="entry name" value="Serine/threonine/tyrosine-interacting protein a"/>
    <property type="match status" value="1"/>
</dbReference>
<dbReference type="InterPro" id="IPR052449">
    <property type="entry name" value="STYX-Interacting_Phosphatase"/>
</dbReference>
<dbReference type="GO" id="GO:0005737">
    <property type="term" value="C:cytoplasm"/>
    <property type="evidence" value="ECO:0007669"/>
    <property type="project" value="TreeGrafter"/>
</dbReference>
<feature type="domain" description="Tyrosine-protein phosphatase" evidence="3">
    <location>
        <begin position="44"/>
        <end position="193"/>
    </location>
</feature>
<dbReference type="PANTHER" id="PTHR46588">
    <property type="entry name" value="SERINE/THREONINE/TYROSINE-INTERACTING PROTEIN"/>
    <property type="match status" value="1"/>
</dbReference>
<dbReference type="OrthoDB" id="426001at2759"/>
<dbReference type="PROSITE" id="PS50056">
    <property type="entry name" value="TYR_PHOSPHATASE_2"/>
    <property type="match status" value="1"/>
</dbReference>
<dbReference type="PROSITE" id="PS50054">
    <property type="entry name" value="TYR_PHOSPHATASE_DUAL"/>
    <property type="match status" value="1"/>
</dbReference>
<dbReference type="Pfam" id="PF00782">
    <property type="entry name" value="DSPc"/>
    <property type="match status" value="1"/>
</dbReference>
<comment type="similarity">
    <text evidence="1">Belongs to the protein-tyrosine phosphatase family. Non-receptor class subfamily.</text>
</comment>
<dbReference type="Gene3D" id="3.90.190.10">
    <property type="entry name" value="Protein tyrosine phosphatase superfamily"/>
    <property type="match status" value="1"/>
</dbReference>
<dbReference type="AlphaFoldDB" id="A0A0T6B5Z8"/>